<dbReference type="WBParaSite" id="PEQ_0000544601-mRNA-1">
    <property type="protein sequence ID" value="PEQ_0000544601-mRNA-1"/>
    <property type="gene ID" value="PEQ_0000544601"/>
</dbReference>
<evidence type="ECO:0000313" key="1">
    <source>
        <dbReference type="Proteomes" id="UP000887564"/>
    </source>
</evidence>
<proteinExistence type="predicted"/>
<dbReference type="Proteomes" id="UP000887564">
    <property type="component" value="Unplaced"/>
</dbReference>
<sequence>MFSLVRHRCVSIILLYDSQSRRSCFLRTICTTVIINDNVGASFEFSYALFSLSLSRHIASPKRLALRSKRFRQNKYNELCFVY</sequence>
<evidence type="ECO:0000313" key="2">
    <source>
        <dbReference type="WBParaSite" id="PEQ_0000544601-mRNA-1"/>
    </source>
</evidence>
<dbReference type="AlphaFoldDB" id="A0A914RFS6"/>
<protein>
    <submittedName>
        <fullName evidence="2">Uncharacterized protein</fullName>
    </submittedName>
</protein>
<keyword evidence="1" id="KW-1185">Reference proteome</keyword>
<name>A0A914RFS6_PAREQ</name>
<accession>A0A914RFS6</accession>
<organism evidence="1 2">
    <name type="scientific">Parascaris equorum</name>
    <name type="common">Equine roundworm</name>
    <dbReference type="NCBI Taxonomy" id="6256"/>
    <lineage>
        <taxon>Eukaryota</taxon>
        <taxon>Metazoa</taxon>
        <taxon>Ecdysozoa</taxon>
        <taxon>Nematoda</taxon>
        <taxon>Chromadorea</taxon>
        <taxon>Rhabditida</taxon>
        <taxon>Spirurina</taxon>
        <taxon>Ascaridomorpha</taxon>
        <taxon>Ascaridoidea</taxon>
        <taxon>Ascarididae</taxon>
        <taxon>Parascaris</taxon>
    </lineage>
</organism>
<reference evidence="2" key="1">
    <citation type="submission" date="2022-11" db="UniProtKB">
        <authorList>
            <consortium name="WormBaseParasite"/>
        </authorList>
    </citation>
    <scope>IDENTIFICATION</scope>
</reference>